<feature type="compositionally biased region" description="Polar residues" evidence="2">
    <location>
        <begin position="366"/>
        <end position="377"/>
    </location>
</feature>
<proteinExistence type="inferred from homology"/>
<dbReference type="PANTHER" id="PTHR31048">
    <property type="entry name" value="OS03G0233200 PROTEIN"/>
    <property type="match status" value="1"/>
</dbReference>
<feature type="transmembrane region" description="Helical" evidence="3">
    <location>
        <begin position="287"/>
        <end position="312"/>
    </location>
</feature>
<dbReference type="PRINTS" id="PR00347">
    <property type="entry name" value="THAUMATIN"/>
</dbReference>
<keyword evidence="3" id="KW-0472">Membrane</keyword>
<keyword evidence="4" id="KW-0732">Signal</keyword>
<comment type="caution">
    <text evidence="5">The sequence shown here is derived from an EMBL/GenBank/DDBJ whole genome shotgun (WGS) entry which is preliminary data.</text>
</comment>
<keyword evidence="6" id="KW-1185">Reference proteome</keyword>
<reference evidence="5" key="1">
    <citation type="submission" date="2023-07" db="EMBL/GenBank/DDBJ databases">
        <title>draft genome sequence of fig (Ficus carica).</title>
        <authorList>
            <person name="Takahashi T."/>
            <person name="Nishimura K."/>
        </authorList>
    </citation>
    <scope>NUCLEOTIDE SEQUENCE</scope>
</reference>
<comment type="similarity">
    <text evidence="1">Belongs to the thaumatin family.</text>
</comment>
<name>A0AA87ZLZ2_FICCA</name>
<evidence type="ECO:0000256" key="1">
    <source>
        <dbReference type="ARBA" id="ARBA00010607"/>
    </source>
</evidence>
<accession>A0AA87ZLZ2</accession>
<dbReference type="SMART" id="SM00205">
    <property type="entry name" value="THN"/>
    <property type="match status" value="1"/>
</dbReference>
<evidence type="ECO:0000313" key="6">
    <source>
        <dbReference type="Proteomes" id="UP001187192"/>
    </source>
</evidence>
<keyword evidence="3" id="KW-0812">Transmembrane</keyword>
<dbReference type="Proteomes" id="UP001187192">
    <property type="component" value="Unassembled WGS sequence"/>
</dbReference>
<evidence type="ECO:0000256" key="3">
    <source>
        <dbReference type="SAM" id="Phobius"/>
    </source>
</evidence>
<protein>
    <recommendedName>
        <fullName evidence="7">Thaumatin-like protein</fullName>
    </recommendedName>
</protein>
<gene>
    <name evidence="5" type="ORF">TIFTF001_002240</name>
</gene>
<sequence length="377" mass="40584">MDANKAVCFAQVVVIFLLCLLHIPGTSSELTITIRNSCDETIWPAIVSKPDSPELSKNTTGFSLRPGESKMVSAPDNLTGMLWGRTYCRSDATGKFTCGTGDCGSCAVECPSGSALPAATTVAYFTPNGGVGEYTNSVSLEKGFNLPVTVVPRVKKGGDDSRYCRAVGCVADLNKECPKDVQIVLGNDSNTIIGCNSACEAFKESQDHYCGRSSTYSDHFKRFCPHAQAYQNDKTSNSTSDCAFADYYDVNFCAPSFPLSTPPYRASSPVVNNSEEEQLSGGTSTPLVVKIVASLVGIAGAGVISLLGHFIWSRYQNGEHSCPLCNLNLNCTCCNHFCNCCNSSSDPNPNPDPDHDPHHHHRSIQNKRSNIKSMEKV</sequence>
<evidence type="ECO:0000256" key="4">
    <source>
        <dbReference type="SAM" id="SignalP"/>
    </source>
</evidence>
<keyword evidence="3" id="KW-1133">Transmembrane helix</keyword>
<organism evidence="5 6">
    <name type="scientific">Ficus carica</name>
    <name type="common">Common fig</name>
    <dbReference type="NCBI Taxonomy" id="3494"/>
    <lineage>
        <taxon>Eukaryota</taxon>
        <taxon>Viridiplantae</taxon>
        <taxon>Streptophyta</taxon>
        <taxon>Embryophyta</taxon>
        <taxon>Tracheophyta</taxon>
        <taxon>Spermatophyta</taxon>
        <taxon>Magnoliopsida</taxon>
        <taxon>eudicotyledons</taxon>
        <taxon>Gunneridae</taxon>
        <taxon>Pentapetalae</taxon>
        <taxon>rosids</taxon>
        <taxon>fabids</taxon>
        <taxon>Rosales</taxon>
        <taxon>Moraceae</taxon>
        <taxon>Ficeae</taxon>
        <taxon>Ficus</taxon>
    </lineage>
</organism>
<feature type="region of interest" description="Disordered" evidence="2">
    <location>
        <begin position="349"/>
        <end position="377"/>
    </location>
</feature>
<evidence type="ECO:0008006" key="7">
    <source>
        <dbReference type="Google" id="ProtNLM"/>
    </source>
</evidence>
<dbReference type="Pfam" id="PF00314">
    <property type="entry name" value="Thaumatin"/>
    <property type="match status" value="1"/>
</dbReference>
<dbReference type="SUPFAM" id="SSF49870">
    <property type="entry name" value="Osmotin, thaumatin-like protein"/>
    <property type="match status" value="1"/>
</dbReference>
<feature type="chain" id="PRO_5041706847" description="Thaumatin-like protein" evidence="4">
    <location>
        <begin position="29"/>
        <end position="377"/>
    </location>
</feature>
<evidence type="ECO:0000313" key="5">
    <source>
        <dbReference type="EMBL" id="GMN28978.1"/>
    </source>
</evidence>
<feature type="signal peptide" evidence="4">
    <location>
        <begin position="1"/>
        <end position="28"/>
    </location>
</feature>
<dbReference type="Gene3D" id="2.60.110.10">
    <property type="entry name" value="Thaumatin"/>
    <property type="match status" value="1"/>
</dbReference>
<dbReference type="PROSITE" id="PS51367">
    <property type="entry name" value="THAUMATIN_2"/>
    <property type="match status" value="1"/>
</dbReference>
<dbReference type="InterPro" id="IPR001938">
    <property type="entry name" value="Thaumatin"/>
</dbReference>
<dbReference type="InterPro" id="IPR037176">
    <property type="entry name" value="Osmotin/thaumatin-like_sf"/>
</dbReference>
<dbReference type="AlphaFoldDB" id="A0AA87ZLZ2"/>
<dbReference type="EMBL" id="BTGU01000002">
    <property type="protein sequence ID" value="GMN28978.1"/>
    <property type="molecule type" value="Genomic_DNA"/>
</dbReference>
<evidence type="ECO:0000256" key="2">
    <source>
        <dbReference type="SAM" id="MobiDB-lite"/>
    </source>
</evidence>